<evidence type="ECO:0000259" key="1">
    <source>
        <dbReference type="SMART" id="SM01248"/>
    </source>
</evidence>
<organism evidence="2 3">
    <name type="scientific">Sabulicella glaciei</name>
    <dbReference type="NCBI Taxonomy" id="2984948"/>
    <lineage>
        <taxon>Bacteria</taxon>
        <taxon>Pseudomonadati</taxon>
        <taxon>Pseudomonadota</taxon>
        <taxon>Alphaproteobacteria</taxon>
        <taxon>Acetobacterales</taxon>
        <taxon>Acetobacteraceae</taxon>
        <taxon>Sabulicella</taxon>
    </lineage>
</organism>
<dbReference type="PANTHER" id="PTHR41709">
    <property type="entry name" value="KAIB-LIKE PROTEIN 1"/>
    <property type="match status" value="1"/>
</dbReference>
<protein>
    <submittedName>
        <fullName evidence="2">Circadian clock KaiB family protein</fullName>
    </submittedName>
</protein>
<dbReference type="CDD" id="cd02978">
    <property type="entry name" value="KaiB_like"/>
    <property type="match status" value="1"/>
</dbReference>
<evidence type="ECO:0000313" key="3">
    <source>
        <dbReference type="Proteomes" id="UP001526430"/>
    </source>
</evidence>
<dbReference type="Proteomes" id="UP001526430">
    <property type="component" value="Unassembled WGS sequence"/>
</dbReference>
<dbReference type="SMART" id="SM01248">
    <property type="entry name" value="KaiB"/>
    <property type="match status" value="1"/>
</dbReference>
<dbReference type="Gene3D" id="3.40.30.10">
    <property type="entry name" value="Glutaredoxin"/>
    <property type="match status" value="1"/>
</dbReference>
<evidence type="ECO:0000313" key="2">
    <source>
        <dbReference type="EMBL" id="MCW8084415.1"/>
    </source>
</evidence>
<feature type="domain" description="KaiB" evidence="1">
    <location>
        <begin position="17"/>
        <end position="99"/>
    </location>
</feature>
<dbReference type="Pfam" id="PF07689">
    <property type="entry name" value="KaiB"/>
    <property type="match status" value="1"/>
</dbReference>
<dbReference type="EMBL" id="JAPFQI010000001">
    <property type="protein sequence ID" value="MCW8084415.1"/>
    <property type="molecule type" value="Genomic_DNA"/>
</dbReference>
<dbReference type="PANTHER" id="PTHR41709:SF2">
    <property type="entry name" value="CIRCADIAN CLOCK PROTEIN KAIB2"/>
    <property type="match status" value="1"/>
</dbReference>
<dbReference type="RefSeq" id="WP_301588013.1">
    <property type="nucleotide sequence ID" value="NZ_JAPFQI010000001.1"/>
</dbReference>
<keyword evidence="3" id="KW-1185">Reference proteome</keyword>
<sequence>MTSKNRGEGGEGILRLTLYVAGQTPKSVAAIRNLERICTEHLGADSYAIEVVDLRVSPHLAREHNIVAIPTLVRQLPVPIQKVIGDLSDTQKVLVSLQVDREG</sequence>
<accession>A0ABT3NQI5</accession>
<proteinExistence type="predicted"/>
<comment type="caution">
    <text evidence="2">The sequence shown here is derived from an EMBL/GenBank/DDBJ whole genome shotgun (WGS) entry which is preliminary data.</text>
</comment>
<dbReference type="InterPro" id="IPR036249">
    <property type="entry name" value="Thioredoxin-like_sf"/>
</dbReference>
<reference evidence="2 3" key="1">
    <citation type="submission" date="2022-10" db="EMBL/GenBank/DDBJ databases">
        <title>Roseococcus glaciei nov., sp. nov., isolated from glacier.</title>
        <authorList>
            <person name="Liu Q."/>
            <person name="Xin Y.-H."/>
        </authorList>
    </citation>
    <scope>NUCLEOTIDE SEQUENCE [LARGE SCALE GENOMIC DNA]</scope>
    <source>
        <strain evidence="2 3">MDT2-1-1</strain>
    </source>
</reference>
<name>A0ABT3NQI5_9PROT</name>
<dbReference type="InterPro" id="IPR011649">
    <property type="entry name" value="KaiB_domain"/>
</dbReference>
<gene>
    <name evidence="2" type="ORF">OF850_02135</name>
</gene>
<dbReference type="InterPro" id="IPR039022">
    <property type="entry name" value="KaiB-like"/>
</dbReference>
<dbReference type="SUPFAM" id="SSF52833">
    <property type="entry name" value="Thioredoxin-like"/>
    <property type="match status" value="1"/>
</dbReference>